<dbReference type="AlphaFoldDB" id="A0A1M6N814"/>
<feature type="domain" description="Flagellar assembly protein FliH/Type III secretion system HrpE" evidence="8">
    <location>
        <begin position="124"/>
        <end position="249"/>
    </location>
</feature>
<evidence type="ECO:0000256" key="6">
    <source>
        <dbReference type="ARBA" id="ARBA00023225"/>
    </source>
</evidence>
<comment type="similarity">
    <text evidence="2">Belongs to the FliH family.</text>
</comment>
<proteinExistence type="inferred from homology"/>
<dbReference type="Proteomes" id="UP000184465">
    <property type="component" value="Unassembled WGS sequence"/>
</dbReference>
<evidence type="ECO:0000256" key="4">
    <source>
        <dbReference type="ARBA" id="ARBA00022795"/>
    </source>
</evidence>
<dbReference type="InterPro" id="IPR018035">
    <property type="entry name" value="Flagellar_FliH/T3SS_HrpE"/>
</dbReference>
<keyword evidence="9" id="KW-0969">Cilium</keyword>
<evidence type="ECO:0000313" key="10">
    <source>
        <dbReference type="Proteomes" id="UP000184465"/>
    </source>
</evidence>
<evidence type="ECO:0000259" key="8">
    <source>
        <dbReference type="Pfam" id="PF02108"/>
    </source>
</evidence>
<accession>A0A1M6N814</accession>
<dbReference type="PANTHER" id="PTHR34982">
    <property type="entry name" value="YOP PROTEINS TRANSLOCATION PROTEIN L"/>
    <property type="match status" value="1"/>
</dbReference>
<evidence type="ECO:0000256" key="2">
    <source>
        <dbReference type="ARBA" id="ARBA00006602"/>
    </source>
</evidence>
<gene>
    <name evidence="9" type="ORF">SAMN02745912_01621</name>
</gene>
<dbReference type="PANTHER" id="PTHR34982:SF1">
    <property type="entry name" value="FLAGELLAR ASSEMBLY PROTEIN FLIH"/>
    <property type="match status" value="1"/>
</dbReference>
<comment type="function">
    <text evidence="1">Needed for flagellar regrowth and assembly.</text>
</comment>
<dbReference type="STRING" id="1121301.SAMN02745912_01621"/>
<evidence type="ECO:0000256" key="1">
    <source>
        <dbReference type="ARBA" id="ARBA00003041"/>
    </source>
</evidence>
<keyword evidence="9" id="KW-0966">Cell projection</keyword>
<keyword evidence="5" id="KW-0653">Protein transport</keyword>
<dbReference type="GO" id="GO:0015031">
    <property type="term" value="P:protein transport"/>
    <property type="evidence" value="ECO:0007669"/>
    <property type="project" value="UniProtKB-KW"/>
</dbReference>
<evidence type="ECO:0000256" key="3">
    <source>
        <dbReference type="ARBA" id="ARBA00022448"/>
    </source>
</evidence>
<dbReference type="InterPro" id="IPR051472">
    <property type="entry name" value="T3SS_Stator/FliH"/>
</dbReference>
<keyword evidence="6" id="KW-1006">Bacterial flagellum protein export</keyword>
<reference evidence="9 10" key="1">
    <citation type="submission" date="2016-11" db="EMBL/GenBank/DDBJ databases">
        <authorList>
            <person name="Jaros S."/>
            <person name="Januszkiewicz K."/>
            <person name="Wedrychowicz H."/>
        </authorList>
    </citation>
    <scope>NUCLEOTIDE SEQUENCE [LARGE SCALE GENOMIC DNA]</scope>
    <source>
        <strain evidence="9 10">DSM 15212</strain>
    </source>
</reference>
<keyword evidence="4" id="KW-1005">Bacterial flagellum biogenesis</keyword>
<dbReference type="GO" id="GO:0044781">
    <property type="term" value="P:bacterial-type flagellum organization"/>
    <property type="evidence" value="ECO:0007669"/>
    <property type="project" value="UniProtKB-KW"/>
</dbReference>
<dbReference type="RefSeq" id="WP_073148745.1">
    <property type="nucleotide sequence ID" value="NZ_FRAG01000015.1"/>
</dbReference>
<organism evidence="9 10">
    <name type="scientific">Paramaledivibacter caminithermalis (strain DSM 15212 / CIP 107654 / DViRD3)</name>
    <name type="common">Clostridium caminithermale</name>
    <dbReference type="NCBI Taxonomy" id="1121301"/>
    <lineage>
        <taxon>Bacteria</taxon>
        <taxon>Bacillati</taxon>
        <taxon>Bacillota</taxon>
        <taxon>Clostridia</taxon>
        <taxon>Peptostreptococcales</taxon>
        <taxon>Caminicellaceae</taxon>
        <taxon>Paramaledivibacter</taxon>
    </lineage>
</organism>
<keyword evidence="9" id="KW-0282">Flagellum</keyword>
<dbReference type="GO" id="GO:0005829">
    <property type="term" value="C:cytosol"/>
    <property type="evidence" value="ECO:0007669"/>
    <property type="project" value="TreeGrafter"/>
</dbReference>
<keyword evidence="3" id="KW-0813">Transport</keyword>
<protein>
    <submittedName>
        <fullName evidence="9">Flagellar assembly protein FliH</fullName>
    </submittedName>
</protein>
<feature type="region of interest" description="Disordered" evidence="7">
    <location>
        <begin position="29"/>
        <end position="48"/>
    </location>
</feature>
<dbReference type="Pfam" id="PF02108">
    <property type="entry name" value="FliH"/>
    <property type="match status" value="1"/>
</dbReference>
<evidence type="ECO:0000313" key="9">
    <source>
        <dbReference type="EMBL" id="SHJ91797.1"/>
    </source>
</evidence>
<sequence length="260" mass="29903">MSRVLKSSQIIVDKNKYRLPIKDSISNIAKKRTDDISNSESNEGENLKERLKEEENLISKKIEEMNLLYEQRINDARKEENRIISEAYEKSKKIMEQSRKEGFEQGKKEGFKEGKLQADSIIQEALTIKRQTEANMRSLVNGLEEEIIKLTISTVEKILNKKVEEEYDVILNLIKIGLEKCAFTENLILRVSVDDYDFVLSSKDKILALSQNINDIIIKQDKSLSKGSCIIDTQSGSVDSSIKTQFDQVKEMFEELLKSE</sequence>
<evidence type="ECO:0000256" key="5">
    <source>
        <dbReference type="ARBA" id="ARBA00022927"/>
    </source>
</evidence>
<dbReference type="OrthoDB" id="2375163at2"/>
<evidence type="ECO:0000256" key="7">
    <source>
        <dbReference type="SAM" id="MobiDB-lite"/>
    </source>
</evidence>
<name>A0A1M6N814_PARC5</name>
<dbReference type="EMBL" id="FRAG01000015">
    <property type="protein sequence ID" value="SHJ91797.1"/>
    <property type="molecule type" value="Genomic_DNA"/>
</dbReference>
<keyword evidence="10" id="KW-1185">Reference proteome</keyword>